<comment type="caution">
    <text evidence="3">The sequence shown here is derived from an EMBL/GenBank/DDBJ whole genome shotgun (WGS) entry which is preliminary data.</text>
</comment>
<dbReference type="InterPro" id="IPR036291">
    <property type="entry name" value="NAD(P)-bd_dom_sf"/>
</dbReference>
<dbReference type="EMBL" id="MFHT01000026">
    <property type="protein sequence ID" value="OGF77257.1"/>
    <property type="molecule type" value="Genomic_DNA"/>
</dbReference>
<name>A0A1F5WNT5_9BACT</name>
<organism evidence="3 4">
    <name type="scientific">Candidatus Giovannonibacteria bacterium RIFCSPHIGHO2_12_FULL_43_15</name>
    <dbReference type="NCBI Taxonomy" id="1798341"/>
    <lineage>
        <taxon>Bacteria</taxon>
        <taxon>Candidatus Giovannoniibacteriota</taxon>
    </lineage>
</organism>
<dbReference type="SUPFAM" id="SSF51735">
    <property type="entry name" value="NAD(P)-binding Rossmann-fold domains"/>
    <property type="match status" value="1"/>
</dbReference>
<evidence type="ECO:0000259" key="2">
    <source>
        <dbReference type="Pfam" id="PF01370"/>
    </source>
</evidence>
<dbReference type="InterPro" id="IPR001509">
    <property type="entry name" value="Epimerase_deHydtase"/>
</dbReference>
<reference evidence="3 4" key="1">
    <citation type="journal article" date="2016" name="Nat. Commun.">
        <title>Thousands of microbial genomes shed light on interconnected biogeochemical processes in an aquifer system.</title>
        <authorList>
            <person name="Anantharaman K."/>
            <person name="Brown C.T."/>
            <person name="Hug L.A."/>
            <person name="Sharon I."/>
            <person name="Castelle C.J."/>
            <person name="Probst A.J."/>
            <person name="Thomas B.C."/>
            <person name="Singh A."/>
            <person name="Wilkins M.J."/>
            <person name="Karaoz U."/>
            <person name="Brodie E.L."/>
            <person name="Williams K.H."/>
            <person name="Hubbard S.S."/>
            <person name="Banfield J.F."/>
        </authorList>
    </citation>
    <scope>NUCLEOTIDE SEQUENCE [LARGE SCALE GENOMIC DNA]</scope>
</reference>
<dbReference type="Proteomes" id="UP000177723">
    <property type="component" value="Unassembled WGS sequence"/>
</dbReference>
<dbReference type="Gene3D" id="3.40.50.720">
    <property type="entry name" value="NAD(P)-binding Rossmann-like Domain"/>
    <property type="match status" value="1"/>
</dbReference>
<dbReference type="AlphaFoldDB" id="A0A1F5WNT5"/>
<evidence type="ECO:0000256" key="1">
    <source>
        <dbReference type="ARBA" id="ARBA00007637"/>
    </source>
</evidence>
<dbReference type="Pfam" id="PF01370">
    <property type="entry name" value="Epimerase"/>
    <property type="match status" value="1"/>
</dbReference>
<evidence type="ECO:0000313" key="4">
    <source>
        <dbReference type="Proteomes" id="UP000177723"/>
    </source>
</evidence>
<sequence length="291" mass="32200">MKIFITGGTGFVGRPVVRQLLKTKYNLLILSRNPKNAAKLFPRSGRLKFLRGDIFNVKIWSSRLKKFRPDVAIHMAWEGIPDYGPKISAKNLNGSIEVLRALGESGCKKIIATGSSWEYGAASAKKFREDSAPKPLNAFSGAKTKLHFVGKEIAKRYGAKFIWARLFFVYGPSQKSSSLIPSLISMKKNGISLRLNNPYGGNDFIHVEDAARAVVKIARVGLKNSYTVYNVGTGIMTSNARVANLVFGKKLLPEPKKPIGFWADISKIKKEIGWKPKTGIEAGIKDMLSKR</sequence>
<comment type="similarity">
    <text evidence="1">Belongs to the NAD(P)-dependent epimerase/dehydratase family.</text>
</comment>
<evidence type="ECO:0000313" key="3">
    <source>
        <dbReference type="EMBL" id="OGF77257.1"/>
    </source>
</evidence>
<proteinExistence type="inferred from homology"/>
<feature type="domain" description="NAD-dependent epimerase/dehydratase" evidence="2">
    <location>
        <begin position="3"/>
        <end position="232"/>
    </location>
</feature>
<dbReference type="PANTHER" id="PTHR43000">
    <property type="entry name" value="DTDP-D-GLUCOSE 4,6-DEHYDRATASE-RELATED"/>
    <property type="match status" value="1"/>
</dbReference>
<gene>
    <name evidence="3" type="ORF">A3F23_01245</name>
</gene>
<protein>
    <recommendedName>
        <fullName evidence="2">NAD-dependent epimerase/dehydratase domain-containing protein</fullName>
    </recommendedName>
</protein>
<accession>A0A1F5WNT5</accession>